<evidence type="ECO:0000313" key="1">
    <source>
        <dbReference type="EMBL" id="CCQ47968.1"/>
    </source>
</evidence>
<proteinExistence type="predicted"/>
<evidence type="ECO:0000313" key="2">
    <source>
        <dbReference type="Proteomes" id="UP000035722"/>
    </source>
</evidence>
<dbReference type="Proteomes" id="UP000035722">
    <property type="component" value="Unassembled WGS sequence"/>
</dbReference>
<gene>
    <name evidence="1" type="ORF">ARTSIC4J27_3965</name>
</gene>
<accession>A0A024H7P5</accession>
<dbReference type="RefSeq" id="WP_235436763.1">
    <property type="nucleotide sequence ID" value="NZ_CAQI01000053.1"/>
</dbReference>
<dbReference type="EMBL" id="CAQI01000053">
    <property type="protein sequence ID" value="CCQ47968.1"/>
    <property type="molecule type" value="Genomic_DNA"/>
</dbReference>
<keyword evidence="2" id="KW-1185">Reference proteome</keyword>
<dbReference type="AlphaFoldDB" id="A0A024H7P5"/>
<organism evidence="1 2">
    <name type="scientific">Pseudarthrobacter siccitolerans</name>
    <dbReference type="NCBI Taxonomy" id="861266"/>
    <lineage>
        <taxon>Bacteria</taxon>
        <taxon>Bacillati</taxon>
        <taxon>Actinomycetota</taxon>
        <taxon>Actinomycetes</taxon>
        <taxon>Micrococcales</taxon>
        <taxon>Micrococcaceae</taxon>
        <taxon>Pseudarthrobacter</taxon>
    </lineage>
</organism>
<reference evidence="2" key="1">
    <citation type="journal article" date="2014" name="Genome Announc.">
        <title>Genome Sequence of Arthrobacter siccitolerans 4J27, a Xeroprotectant-Producing Desiccation-Tolerant Microorganism.</title>
        <authorList>
            <person name="Manzanera M."/>
            <person name="Santa-Cruz-Calvo L."/>
            <person name="Vilchez J.I."/>
            <person name="Garcia-Fontana C."/>
            <person name="Silva-Castro G.A."/>
            <person name="Calvo C."/>
            <person name="Gonzalez-Lopez J."/>
        </authorList>
    </citation>
    <scope>NUCLEOTIDE SEQUENCE [LARGE SCALE GENOMIC DNA]</scope>
    <source>
        <strain evidence="2">4J27</strain>
    </source>
</reference>
<sequence length="45" mass="4824">MGIAVTLAVYYPWAKATNSVPAESIYPEAAEGRGSAGRRRQSLNN</sequence>
<protein>
    <submittedName>
        <fullName evidence="1">Uncharacterized protein</fullName>
    </submittedName>
</protein>
<name>A0A024H7P5_9MICC</name>
<comment type="caution">
    <text evidence="1">The sequence shown here is derived from an EMBL/GenBank/DDBJ whole genome shotgun (WGS) entry which is preliminary data.</text>
</comment>